<proteinExistence type="predicted"/>
<protein>
    <submittedName>
        <fullName evidence="1">Uncharacterized protein</fullName>
    </submittedName>
</protein>
<gene>
    <name evidence="1" type="ORF">COS30_00140</name>
</gene>
<dbReference type="AlphaFoldDB" id="A0A2M7D709"/>
<name>A0A2M7D709_9BACT</name>
<reference evidence="2" key="1">
    <citation type="submission" date="2017-09" db="EMBL/GenBank/DDBJ databases">
        <title>Depth-based differentiation of microbial function through sediment-hosted aquifers and enrichment of novel symbionts in the deep terrestrial subsurface.</title>
        <authorList>
            <person name="Probst A.J."/>
            <person name="Ladd B."/>
            <person name="Jarett J.K."/>
            <person name="Geller-Mcgrath D.E."/>
            <person name="Sieber C.M.K."/>
            <person name="Emerson J.B."/>
            <person name="Anantharaman K."/>
            <person name="Thomas B.C."/>
            <person name="Malmstrom R."/>
            <person name="Stieglmeier M."/>
            <person name="Klingl A."/>
            <person name="Woyke T."/>
            <person name="Ryan C.M."/>
            <person name="Banfield J.F."/>
        </authorList>
    </citation>
    <scope>NUCLEOTIDE SEQUENCE [LARGE SCALE GENOMIC DNA]</scope>
</reference>
<accession>A0A2M7D709</accession>
<dbReference type="Proteomes" id="UP000229247">
    <property type="component" value="Unassembled WGS sequence"/>
</dbReference>
<comment type="caution">
    <text evidence="1">The sequence shown here is derived from an EMBL/GenBank/DDBJ whole genome shotgun (WGS) entry which is preliminary data.</text>
</comment>
<sequence length="82" mass="9727">MFLFDSSLKTEPVNCEKSSNEVPRLRSGQIFLRKIWFFVVVSHSKVKPRDLLNRFTRQFAFLADGLVEDRFSEFLLNFILRV</sequence>
<evidence type="ECO:0000313" key="2">
    <source>
        <dbReference type="Proteomes" id="UP000229247"/>
    </source>
</evidence>
<dbReference type="EMBL" id="PEUE01000004">
    <property type="protein sequence ID" value="PIV38784.1"/>
    <property type="molecule type" value="Genomic_DNA"/>
</dbReference>
<evidence type="ECO:0000313" key="1">
    <source>
        <dbReference type="EMBL" id="PIV38784.1"/>
    </source>
</evidence>
<organism evidence="1 2">
    <name type="scientific">Candidatus Portnoybacteria bacterium CG02_land_8_20_14_3_00_45_8</name>
    <dbReference type="NCBI Taxonomy" id="1974807"/>
    <lineage>
        <taxon>Bacteria</taxon>
        <taxon>Candidatus Portnoyibacteriota</taxon>
    </lineage>
</organism>